<comment type="caution">
    <text evidence="2">The sequence shown here is derived from an EMBL/GenBank/DDBJ whole genome shotgun (WGS) entry which is preliminary data.</text>
</comment>
<proteinExistence type="predicted"/>
<evidence type="ECO:0000256" key="1">
    <source>
        <dbReference type="SAM" id="SignalP"/>
    </source>
</evidence>
<dbReference type="EMBL" id="JAPFRD010000010">
    <property type="protein sequence ID" value="MCW8108380.1"/>
    <property type="molecule type" value="Genomic_DNA"/>
</dbReference>
<dbReference type="InterPro" id="IPR025294">
    <property type="entry name" value="DUF4156"/>
</dbReference>
<reference evidence="2" key="1">
    <citation type="submission" date="2022-11" db="EMBL/GenBank/DDBJ databases">
        <title>Alteromonas sp. nov., isolated from sea water of the Qingdao.</title>
        <authorList>
            <person name="Wang Q."/>
        </authorList>
    </citation>
    <scope>NUCLEOTIDE SEQUENCE</scope>
    <source>
        <strain evidence="2">ASW11-7</strain>
    </source>
</reference>
<dbReference type="Proteomes" id="UP001142810">
    <property type="component" value="Unassembled WGS sequence"/>
</dbReference>
<feature type="chain" id="PRO_5045488993" evidence="1">
    <location>
        <begin position="20"/>
        <end position="112"/>
    </location>
</feature>
<dbReference type="RefSeq" id="WP_265617102.1">
    <property type="nucleotide sequence ID" value="NZ_JAPFRD010000010.1"/>
</dbReference>
<evidence type="ECO:0000313" key="3">
    <source>
        <dbReference type="Proteomes" id="UP001142810"/>
    </source>
</evidence>
<accession>A0ABT3P6K5</accession>
<sequence>MNRTIIPLIILLSACSANRAIPQASYVELINEVPDKSRCRYLGEIVGSQGNWFTGDFTSNENLIIGARNELRNKAYQLGGNVVHVQNMSNTNAWGSLGTTNTTVVGKAYRCR</sequence>
<keyword evidence="3" id="KW-1185">Reference proteome</keyword>
<protein>
    <submittedName>
        <fullName evidence="2">DUF4156 domain-containing protein</fullName>
    </submittedName>
</protein>
<keyword evidence="1" id="KW-0732">Signal</keyword>
<dbReference type="Pfam" id="PF13698">
    <property type="entry name" value="DUF4156"/>
    <property type="match status" value="1"/>
</dbReference>
<feature type="signal peptide" evidence="1">
    <location>
        <begin position="1"/>
        <end position="19"/>
    </location>
</feature>
<dbReference type="PROSITE" id="PS51257">
    <property type="entry name" value="PROKAR_LIPOPROTEIN"/>
    <property type="match status" value="1"/>
</dbReference>
<gene>
    <name evidence="2" type="ORF">OPS25_07730</name>
</gene>
<name>A0ABT3P6K5_9ALTE</name>
<evidence type="ECO:0000313" key="2">
    <source>
        <dbReference type="EMBL" id="MCW8108380.1"/>
    </source>
</evidence>
<organism evidence="2 3">
    <name type="scientific">Alteromonas aquimaris</name>
    <dbReference type="NCBI Taxonomy" id="2998417"/>
    <lineage>
        <taxon>Bacteria</taxon>
        <taxon>Pseudomonadati</taxon>
        <taxon>Pseudomonadota</taxon>
        <taxon>Gammaproteobacteria</taxon>
        <taxon>Alteromonadales</taxon>
        <taxon>Alteromonadaceae</taxon>
        <taxon>Alteromonas/Salinimonas group</taxon>
        <taxon>Alteromonas</taxon>
    </lineage>
</organism>